<organism evidence="2 3">
    <name type="scientific">Fukomys damarensis</name>
    <name type="common">Damaraland mole rat</name>
    <name type="synonym">Cryptomys damarensis</name>
    <dbReference type="NCBI Taxonomy" id="885580"/>
    <lineage>
        <taxon>Eukaryota</taxon>
        <taxon>Metazoa</taxon>
        <taxon>Chordata</taxon>
        <taxon>Craniata</taxon>
        <taxon>Vertebrata</taxon>
        <taxon>Euteleostomi</taxon>
        <taxon>Mammalia</taxon>
        <taxon>Eutheria</taxon>
        <taxon>Euarchontoglires</taxon>
        <taxon>Glires</taxon>
        <taxon>Rodentia</taxon>
        <taxon>Hystricomorpha</taxon>
        <taxon>Bathyergidae</taxon>
        <taxon>Fukomys</taxon>
    </lineage>
</organism>
<dbReference type="PANTHER" id="PTHR24103">
    <property type="entry name" value="E3 UBIQUITIN-PROTEIN LIGASE TRIM"/>
    <property type="match status" value="1"/>
</dbReference>
<dbReference type="InterPro" id="IPR050143">
    <property type="entry name" value="TRIM/RBCC"/>
</dbReference>
<dbReference type="eggNOG" id="KOG2177">
    <property type="taxonomic scope" value="Eukaryota"/>
</dbReference>
<dbReference type="EMBL" id="KN121883">
    <property type="protein sequence ID" value="KFO35144.1"/>
    <property type="molecule type" value="Genomic_DNA"/>
</dbReference>
<name>A0A091DSM8_FUKDA</name>
<evidence type="ECO:0000313" key="2">
    <source>
        <dbReference type="EMBL" id="KFO35144.1"/>
    </source>
</evidence>
<keyword evidence="1" id="KW-0175">Coiled coil</keyword>
<sequence>MSDLGRLASIGRQLRTQVLQSEDDAGSCGRVVAATRIFSDDEQSVSTLSAQSHAINRVHLSSEIEEQHKEKLQEILNLLRKKKKEAQAVLTHEKERMILCKVVVPEYMKMHQFLKEEEQLQLQLLDKEERENLKKLRENEVKLTQQVRPLTKMIGQIECMYQNSNLDSFEERLRISAVLQERVTAASMSRSHHHTTESVPRHWNEGDVKKIQQVDIVKGTSLHPQPPNPHKVILKESLPHHCVPWVCHRVYKKDRMYSPLHFQSFPNNGEKGIVAYWSHGPGSGPQALRISLLGLGFRDIVSKA</sequence>
<dbReference type="STRING" id="885580.ENSFDAP00000022613"/>
<proteinExistence type="predicted"/>
<evidence type="ECO:0000313" key="3">
    <source>
        <dbReference type="Proteomes" id="UP000028990"/>
    </source>
</evidence>
<accession>A0A091DSM8</accession>
<reference evidence="2 3" key="1">
    <citation type="submission" date="2013-11" db="EMBL/GenBank/DDBJ databases">
        <title>The Damaraland mole rat (Fukomys damarensis) genome and evolution of African mole rats.</title>
        <authorList>
            <person name="Gladyshev V.N."/>
            <person name="Fang X."/>
        </authorList>
    </citation>
    <scope>NUCLEOTIDE SEQUENCE [LARGE SCALE GENOMIC DNA]</scope>
    <source>
        <tissue evidence="2">Liver</tissue>
    </source>
</reference>
<feature type="coiled-coil region" evidence="1">
    <location>
        <begin position="62"/>
        <end position="146"/>
    </location>
</feature>
<evidence type="ECO:0000256" key="1">
    <source>
        <dbReference type="SAM" id="Coils"/>
    </source>
</evidence>
<gene>
    <name evidence="2" type="ORF">H920_03474</name>
</gene>
<protein>
    <submittedName>
        <fullName evidence="2">Putative E3 ubiquitin-protein ligase TRIML1</fullName>
    </submittedName>
</protein>
<dbReference type="Proteomes" id="UP000028990">
    <property type="component" value="Unassembled WGS sequence"/>
</dbReference>
<dbReference type="AlphaFoldDB" id="A0A091DSM8"/>
<keyword evidence="3" id="KW-1185">Reference proteome</keyword>